<organism evidence="1 2">
    <name type="scientific">Culicoidibacter larvae</name>
    <dbReference type="NCBI Taxonomy" id="2579976"/>
    <lineage>
        <taxon>Bacteria</taxon>
        <taxon>Bacillati</taxon>
        <taxon>Bacillota</taxon>
        <taxon>Culicoidibacteria</taxon>
        <taxon>Culicoidibacterales</taxon>
        <taxon>Culicoidibacteraceae</taxon>
        <taxon>Culicoidibacter</taxon>
    </lineage>
</organism>
<comment type="caution">
    <text evidence="1">The sequence shown here is derived from an EMBL/GenBank/DDBJ whole genome shotgun (WGS) entry which is preliminary data.</text>
</comment>
<dbReference type="Proteomes" id="UP000306912">
    <property type="component" value="Unassembled WGS sequence"/>
</dbReference>
<gene>
    <name evidence="1" type="ORF">FEZ08_11370</name>
</gene>
<evidence type="ECO:0000313" key="1">
    <source>
        <dbReference type="EMBL" id="TLG71147.1"/>
    </source>
</evidence>
<proteinExistence type="predicted"/>
<dbReference type="RefSeq" id="WP_138192486.1">
    <property type="nucleotide sequence ID" value="NZ_VBWP01000015.1"/>
</dbReference>
<name>A0A5R8Q7W9_9FIRM</name>
<dbReference type="CDD" id="cd21631">
    <property type="entry name" value="RHH_CopG_NikR-like"/>
    <property type="match status" value="1"/>
</dbReference>
<dbReference type="InParanoid" id="A0A5R8Q7W9"/>
<sequence length="90" mass="10295">MSRFTEKFNNSQPTDLSETTSFADEIIDAGKSNIDLVIPKKPKKKSTTYYLYEDLTIALENIAKSNKVSTSDLLNHILRQYLPNVDKNIR</sequence>
<evidence type="ECO:0000313" key="2">
    <source>
        <dbReference type="Proteomes" id="UP000306912"/>
    </source>
</evidence>
<dbReference type="AlphaFoldDB" id="A0A5R8Q7W9"/>
<keyword evidence="2" id="KW-1185">Reference proteome</keyword>
<reference evidence="1 2" key="1">
    <citation type="submission" date="2019-05" db="EMBL/GenBank/DDBJ databases">
        <title>Culicoidintestinum kansasii gen. nov., sp. nov. from the gastrointestinal tract of the biting midge, Culicoides sonorensis.</title>
        <authorList>
            <person name="Neupane S."/>
            <person name="Ghosh A."/>
            <person name="Gunther S."/>
            <person name="Martin K."/>
            <person name="Zurek L."/>
        </authorList>
    </citation>
    <scope>NUCLEOTIDE SEQUENCE [LARGE SCALE GENOMIC DNA]</scope>
    <source>
        <strain evidence="1 2">CS-1</strain>
    </source>
</reference>
<protein>
    <submittedName>
        <fullName evidence="1">Uncharacterized protein</fullName>
    </submittedName>
</protein>
<dbReference type="EMBL" id="VBWP01000015">
    <property type="protein sequence ID" value="TLG71147.1"/>
    <property type="molecule type" value="Genomic_DNA"/>
</dbReference>
<accession>A0A5R8Q7W9</accession>